<evidence type="ECO:0000256" key="5">
    <source>
        <dbReference type="ARBA" id="ARBA00023315"/>
    </source>
</evidence>
<keyword evidence="9" id="KW-1185">Reference proteome</keyword>
<dbReference type="RefSeq" id="WP_022994542.1">
    <property type="nucleotide sequence ID" value="NZ_CP012331.1"/>
</dbReference>
<dbReference type="InterPro" id="IPR001451">
    <property type="entry name" value="Hexapep"/>
</dbReference>
<dbReference type="PANTHER" id="PTHR43480:SF1">
    <property type="entry name" value="ACYL-[ACYL-CARRIER-PROTEIN]--UDP-N-ACETYLGLUCOSAMINE O-ACYLTRANSFERASE, MITOCHONDRIAL-RELATED"/>
    <property type="match status" value="1"/>
</dbReference>
<evidence type="ECO:0000313" key="9">
    <source>
        <dbReference type="Proteomes" id="UP001107961"/>
    </source>
</evidence>
<sequence length="256" mass="27585">MIHPTAIIDPKADLAADVEVGPYSVIGPDVTIGAGTVIGPHVVIKGPTRIGANNRIFQFASVGEDCQDKKYQGEPTRLEVGDGNVIREHVTIHRGTVQDQGLTRIGNNNLLMATVHVAHDCMIGNDNIFANATGIAGHVHIGDNVILGGMTGIHQFCHIGSYAMSAGCSLIVKDVPAYVMVGGNPSSARSMNFEGMRRRGWDSEVINRLRKAFKVVYRQGMTLEQALAELDPEAGQCDKLKLFVDSLRDSTRGITR</sequence>
<evidence type="ECO:0000256" key="4">
    <source>
        <dbReference type="ARBA" id="ARBA00023098"/>
    </source>
</evidence>
<keyword evidence="4 6" id="KW-0443">Lipid metabolism</keyword>
<dbReference type="GO" id="GO:0005737">
    <property type="term" value="C:cytoplasm"/>
    <property type="evidence" value="ECO:0007669"/>
    <property type="project" value="UniProtKB-SubCell"/>
</dbReference>
<dbReference type="HAMAP" id="MF_00387">
    <property type="entry name" value="LpxA"/>
    <property type="match status" value="1"/>
</dbReference>
<keyword evidence="1 6" id="KW-0444">Lipid biosynthesis</keyword>
<dbReference type="PANTHER" id="PTHR43480">
    <property type="entry name" value="ACYL-[ACYL-CARRIER-PROTEIN]--UDP-N-ACETYLGLUCOSAMINE O-ACYLTRANSFERASE"/>
    <property type="match status" value="1"/>
</dbReference>
<dbReference type="EMBL" id="JAJVKT010000013">
    <property type="protein sequence ID" value="MCE7509377.1"/>
    <property type="molecule type" value="Genomic_DNA"/>
</dbReference>
<evidence type="ECO:0000259" key="7">
    <source>
        <dbReference type="Pfam" id="PF13720"/>
    </source>
</evidence>
<keyword evidence="3 6" id="KW-0808">Transferase</keyword>
<evidence type="ECO:0000256" key="3">
    <source>
        <dbReference type="ARBA" id="ARBA00022679"/>
    </source>
</evidence>
<dbReference type="GeneID" id="94686610"/>
<dbReference type="Pfam" id="PF00132">
    <property type="entry name" value="Hexapep"/>
    <property type="match status" value="2"/>
</dbReference>
<comment type="function">
    <text evidence="6">Involved in the biosynthesis of lipid A, a phosphorylated glycolipid that anchors the lipopolysaccharide to the outer membrane of the cell.</text>
</comment>
<comment type="subunit">
    <text evidence="6">Homotrimer.</text>
</comment>
<dbReference type="Gene3D" id="1.20.1180.10">
    <property type="entry name" value="Udp N-acetylglucosamine O-acyltransferase, C-terminal domain"/>
    <property type="match status" value="1"/>
</dbReference>
<dbReference type="InterPro" id="IPR011004">
    <property type="entry name" value="Trimer_LpxA-like_sf"/>
</dbReference>
<organism evidence="8 9">
    <name type="scientific">Alloalcanivorax xenomutans</name>
    <dbReference type="NCBI Taxonomy" id="1094342"/>
    <lineage>
        <taxon>Bacteria</taxon>
        <taxon>Pseudomonadati</taxon>
        <taxon>Pseudomonadota</taxon>
        <taxon>Gammaproteobacteria</taxon>
        <taxon>Oceanospirillales</taxon>
        <taxon>Alcanivoracaceae</taxon>
        <taxon>Alloalcanivorax</taxon>
    </lineage>
</organism>
<name>A0A9Q3W6U8_9GAMM</name>
<comment type="similarity">
    <text evidence="6">Belongs to the transferase hexapeptide repeat family. LpxA subfamily.</text>
</comment>
<comment type="subcellular location">
    <subcellularLocation>
        <location evidence="6">Cytoplasm</location>
    </subcellularLocation>
</comment>
<dbReference type="InterPro" id="IPR037157">
    <property type="entry name" value="Acetyltransf_C_sf"/>
</dbReference>
<proteinExistence type="inferred from homology"/>
<comment type="catalytic activity">
    <reaction evidence="6">
        <text>a (3R)-hydroxyacyl-[ACP] + UDP-N-acetyl-alpha-D-glucosamine = a UDP-3-O-[(3R)-3-hydroxyacyl]-N-acetyl-alpha-D-glucosamine + holo-[ACP]</text>
        <dbReference type="Rhea" id="RHEA:67812"/>
        <dbReference type="Rhea" id="RHEA-COMP:9685"/>
        <dbReference type="Rhea" id="RHEA-COMP:9945"/>
        <dbReference type="ChEBI" id="CHEBI:57705"/>
        <dbReference type="ChEBI" id="CHEBI:64479"/>
        <dbReference type="ChEBI" id="CHEBI:78827"/>
        <dbReference type="ChEBI" id="CHEBI:173225"/>
        <dbReference type="EC" id="2.3.1.129"/>
    </reaction>
</comment>
<gene>
    <name evidence="6 8" type="primary">lpxA</name>
    <name evidence="8" type="ORF">LZG35_12070</name>
</gene>
<feature type="domain" description="UDP N-acetylglucosamine O-acyltransferase C-terminal" evidence="7">
    <location>
        <begin position="174"/>
        <end position="254"/>
    </location>
</feature>
<dbReference type="GO" id="GO:0009245">
    <property type="term" value="P:lipid A biosynthetic process"/>
    <property type="evidence" value="ECO:0007669"/>
    <property type="project" value="UniProtKB-UniRule"/>
</dbReference>
<accession>A0A9Q3W6U8</accession>
<evidence type="ECO:0000256" key="6">
    <source>
        <dbReference type="HAMAP-Rule" id="MF_00387"/>
    </source>
</evidence>
<dbReference type="Proteomes" id="UP001107961">
    <property type="component" value="Unassembled WGS sequence"/>
</dbReference>
<dbReference type="InterPro" id="IPR010137">
    <property type="entry name" value="Lipid_A_LpxA"/>
</dbReference>
<keyword evidence="2 6" id="KW-0441">Lipid A biosynthesis</keyword>
<dbReference type="CDD" id="cd03351">
    <property type="entry name" value="LbH_UDP-GlcNAc_AT"/>
    <property type="match status" value="1"/>
</dbReference>
<evidence type="ECO:0000256" key="1">
    <source>
        <dbReference type="ARBA" id="ARBA00022516"/>
    </source>
</evidence>
<dbReference type="GO" id="GO:0016020">
    <property type="term" value="C:membrane"/>
    <property type="evidence" value="ECO:0007669"/>
    <property type="project" value="GOC"/>
</dbReference>
<protein>
    <recommendedName>
        <fullName evidence="6">Acyl-[acyl-carrier-protein]--UDP-N-acetylglucosamine O-acyltransferase</fullName>
        <shortName evidence="6">UDP-N-acetylglucosamine acyltransferase</shortName>
        <ecNumber evidence="6">2.3.1.129</ecNumber>
    </recommendedName>
</protein>
<dbReference type="SUPFAM" id="SSF51161">
    <property type="entry name" value="Trimeric LpxA-like enzymes"/>
    <property type="match status" value="1"/>
</dbReference>
<dbReference type="Gene3D" id="2.160.10.10">
    <property type="entry name" value="Hexapeptide repeat proteins"/>
    <property type="match status" value="1"/>
</dbReference>
<dbReference type="NCBIfam" id="TIGR01852">
    <property type="entry name" value="lipid_A_lpxA"/>
    <property type="match status" value="1"/>
</dbReference>
<keyword evidence="6" id="KW-0963">Cytoplasm</keyword>
<reference evidence="8" key="1">
    <citation type="submission" date="2022-01" db="EMBL/GenBank/DDBJ databases">
        <authorList>
            <person name="Karlyshev A.V."/>
            <person name="Jaspars M."/>
        </authorList>
    </citation>
    <scope>NUCLEOTIDE SEQUENCE</scope>
    <source>
        <strain evidence="8">AGSA3-2</strain>
    </source>
</reference>
<dbReference type="AlphaFoldDB" id="A0A9Q3W6U8"/>
<dbReference type="GO" id="GO:0008780">
    <property type="term" value="F:acyl-[acyl-carrier-protein]-UDP-N-acetylglucosamine O-acyltransferase activity"/>
    <property type="evidence" value="ECO:0007669"/>
    <property type="project" value="UniProtKB-UniRule"/>
</dbReference>
<keyword evidence="6" id="KW-0677">Repeat</keyword>
<dbReference type="EC" id="2.3.1.129" evidence="6"/>
<dbReference type="KEGG" id="axe:P40_09215"/>
<keyword evidence="5 6" id="KW-0012">Acyltransferase</keyword>
<evidence type="ECO:0000313" key="8">
    <source>
        <dbReference type="EMBL" id="MCE7509377.1"/>
    </source>
</evidence>
<comment type="caution">
    <text evidence="8">The sequence shown here is derived from an EMBL/GenBank/DDBJ whole genome shotgun (WGS) entry which is preliminary data.</text>
</comment>
<dbReference type="Pfam" id="PF13720">
    <property type="entry name" value="Acetyltransf_11"/>
    <property type="match status" value="1"/>
</dbReference>
<dbReference type="NCBIfam" id="NF003657">
    <property type="entry name" value="PRK05289.1"/>
    <property type="match status" value="1"/>
</dbReference>
<evidence type="ECO:0000256" key="2">
    <source>
        <dbReference type="ARBA" id="ARBA00022556"/>
    </source>
</evidence>
<comment type="pathway">
    <text evidence="6">Glycolipid biosynthesis; lipid IV(A) biosynthesis; lipid IV(A) from (3R)-3-hydroxytetradecanoyl-[acyl-carrier-protein] and UDP-N-acetyl-alpha-D-glucosamine: step 1/6.</text>
</comment>
<dbReference type="InterPro" id="IPR029098">
    <property type="entry name" value="Acetyltransf_C"/>
</dbReference>
<dbReference type="PIRSF" id="PIRSF000456">
    <property type="entry name" value="UDP-GlcNAc_acltr"/>
    <property type="match status" value="1"/>
</dbReference>